<evidence type="ECO:0000313" key="2">
    <source>
        <dbReference type="EMBL" id="RZN67672.1"/>
    </source>
</evidence>
<feature type="domain" description="DUF7839" evidence="1">
    <location>
        <begin position="159"/>
        <end position="258"/>
    </location>
</feature>
<evidence type="ECO:0000259" key="1">
    <source>
        <dbReference type="Pfam" id="PF25211"/>
    </source>
</evidence>
<dbReference type="PIRSF" id="PIRSF004955">
    <property type="entry name" value="HTH_arch"/>
    <property type="match status" value="1"/>
</dbReference>
<name>A0A520KV18_9EURY</name>
<dbReference type="Pfam" id="PF25211">
    <property type="entry name" value="DUF7839"/>
    <property type="match status" value="1"/>
</dbReference>
<dbReference type="Pfam" id="PF13412">
    <property type="entry name" value="HTH_24"/>
    <property type="match status" value="1"/>
</dbReference>
<dbReference type="PANTHER" id="PTHR43704:SF2">
    <property type="entry name" value="HTH CRP-TYPE DOMAIN-CONTAINING PROTEIN"/>
    <property type="match status" value="1"/>
</dbReference>
<gene>
    <name evidence="2" type="ORF">EF807_07420</name>
</gene>
<dbReference type="PANTHER" id="PTHR43704">
    <property type="entry name" value="BSR5907 PROTEIN"/>
    <property type="match status" value="1"/>
</dbReference>
<dbReference type="InterPro" id="IPR012015">
    <property type="entry name" value="UCP_HTH_arc"/>
</dbReference>
<evidence type="ECO:0000313" key="3">
    <source>
        <dbReference type="Proteomes" id="UP000320766"/>
    </source>
</evidence>
<organism evidence="2 3">
    <name type="scientific">Candidatus Methanolliviera hydrocarbonicum</name>
    <dbReference type="NCBI Taxonomy" id="2491085"/>
    <lineage>
        <taxon>Archaea</taxon>
        <taxon>Methanobacteriati</taxon>
        <taxon>Methanobacteriota</taxon>
        <taxon>Candidatus Methanoliparia</taxon>
        <taxon>Candidatus Methanoliparales</taxon>
        <taxon>Candidatus Methanollivieraceae</taxon>
        <taxon>Candidatus Methanolliviera</taxon>
    </lineage>
</organism>
<dbReference type="InterPro" id="IPR036388">
    <property type="entry name" value="WH-like_DNA-bd_sf"/>
</dbReference>
<accession>A0A520KV18</accession>
<dbReference type="Proteomes" id="UP000320766">
    <property type="component" value="Unassembled WGS sequence"/>
</dbReference>
<dbReference type="Gene3D" id="1.10.10.10">
    <property type="entry name" value="Winged helix-like DNA-binding domain superfamily/Winged helix DNA-binding domain"/>
    <property type="match status" value="1"/>
</dbReference>
<reference evidence="2 3" key="1">
    <citation type="journal article" date="2019" name="Nat. Microbiol.">
        <title>Wide diversity of methane and short-chain alkane metabolisms in uncultured archaea.</title>
        <authorList>
            <person name="Borrel G."/>
            <person name="Adam P.S."/>
            <person name="McKay L.J."/>
            <person name="Chen L.X."/>
            <person name="Sierra-Garcia I.N."/>
            <person name="Sieber C.M."/>
            <person name="Letourneur Q."/>
            <person name="Ghozlane A."/>
            <person name="Andersen G.L."/>
            <person name="Li W.J."/>
            <person name="Hallam S.J."/>
            <person name="Muyzer G."/>
            <person name="de Oliveira V.M."/>
            <person name="Inskeep W.P."/>
            <person name="Banfield J.F."/>
            <person name="Gribaldo S."/>
        </authorList>
    </citation>
    <scope>NUCLEOTIDE SEQUENCE [LARGE SCALE GENOMIC DNA]</scope>
    <source>
        <strain evidence="2">NM1b</strain>
    </source>
</reference>
<comment type="caution">
    <text evidence="2">The sequence shown here is derived from an EMBL/GenBank/DDBJ whole genome shotgun (WGS) entry which is preliminary data.</text>
</comment>
<proteinExistence type="predicted"/>
<dbReference type="EMBL" id="RXIL01000133">
    <property type="protein sequence ID" value="RZN67672.1"/>
    <property type="molecule type" value="Genomic_DNA"/>
</dbReference>
<dbReference type="SUPFAM" id="SSF46785">
    <property type="entry name" value="Winged helix' DNA-binding domain"/>
    <property type="match status" value="1"/>
</dbReference>
<protein>
    <submittedName>
        <fullName evidence="2">Winged helix-turn-helix transcriptional regulator</fullName>
    </submittedName>
</protein>
<dbReference type="AlphaFoldDB" id="A0A520KV18"/>
<dbReference type="InterPro" id="IPR036390">
    <property type="entry name" value="WH_DNA-bd_sf"/>
</dbReference>
<sequence length="265" mass="29554">MPLLLKNKKNSTKFQILVEVASGQPNIRQKDIAKKLDITPQAVSEYIKEMVKERTIFSPRKGRYYITKEGIEYITKNVNELKNYATFILDDVIRIIDVSTAIADGEIKKGDLVGLYLKKGILYAHSGAKSSNRGAIGESVYDVLDGEDVGVKDIKGFIEMEEKEVKIIKIPNIKDGGSRRVNYPRAKKILMGVDFISVLGLEAYTVLKKSNLKMDSFFGAVEAARDAAKHGMSSAILCPDDEVERVINGLKRMGSRYTLESVIDE</sequence>
<dbReference type="InterPro" id="IPR057161">
    <property type="entry name" value="DUF7839"/>
</dbReference>